<keyword evidence="2" id="KW-0238">DNA-binding</keyword>
<dbReference type="InterPro" id="IPR028082">
    <property type="entry name" value="Peripla_BP_I"/>
</dbReference>
<name>A0ABV4U5H3_9BACT</name>
<dbReference type="Proteomes" id="UP001575105">
    <property type="component" value="Unassembled WGS sequence"/>
</dbReference>
<reference evidence="5 6" key="1">
    <citation type="submission" date="2024-08" db="EMBL/GenBank/DDBJ databases">
        <title>Whole-genome sequencing of halo(alkali)philic microorganisms from hypersaline lakes.</title>
        <authorList>
            <person name="Sorokin D.Y."/>
            <person name="Merkel A.Y."/>
            <person name="Messina E."/>
            <person name="Yakimov M."/>
        </authorList>
    </citation>
    <scope>NUCLEOTIDE SEQUENCE [LARGE SCALE GENOMIC DNA]</scope>
    <source>
        <strain evidence="5 6">AB-hyl4</strain>
    </source>
</reference>
<organism evidence="5 6">
    <name type="scientific">Natronomicrosphaera hydrolytica</name>
    <dbReference type="NCBI Taxonomy" id="3242702"/>
    <lineage>
        <taxon>Bacteria</taxon>
        <taxon>Pseudomonadati</taxon>
        <taxon>Planctomycetota</taxon>
        <taxon>Phycisphaerae</taxon>
        <taxon>Phycisphaerales</taxon>
        <taxon>Phycisphaeraceae</taxon>
        <taxon>Natronomicrosphaera</taxon>
    </lineage>
</organism>
<accession>A0ABV4U5H3</accession>
<dbReference type="SMART" id="SM00342">
    <property type="entry name" value="HTH_ARAC"/>
    <property type="match status" value="1"/>
</dbReference>
<dbReference type="PRINTS" id="PR00032">
    <property type="entry name" value="HTHARAC"/>
</dbReference>
<evidence type="ECO:0000313" key="6">
    <source>
        <dbReference type="Proteomes" id="UP001575105"/>
    </source>
</evidence>
<dbReference type="PROSITE" id="PS01124">
    <property type="entry name" value="HTH_ARAC_FAMILY_2"/>
    <property type="match status" value="1"/>
</dbReference>
<evidence type="ECO:0000256" key="3">
    <source>
        <dbReference type="ARBA" id="ARBA00023163"/>
    </source>
</evidence>
<gene>
    <name evidence="5" type="ORF">ACERK3_11150</name>
</gene>
<dbReference type="Gene3D" id="1.10.10.60">
    <property type="entry name" value="Homeodomain-like"/>
    <property type="match status" value="1"/>
</dbReference>
<dbReference type="InterPro" id="IPR018060">
    <property type="entry name" value="HTH_AraC"/>
</dbReference>
<dbReference type="SUPFAM" id="SSF53822">
    <property type="entry name" value="Periplasmic binding protein-like I"/>
    <property type="match status" value="1"/>
</dbReference>
<dbReference type="InterPro" id="IPR046335">
    <property type="entry name" value="LacI/GalR-like_sensor"/>
</dbReference>
<comment type="caution">
    <text evidence="5">The sequence shown here is derived from an EMBL/GenBank/DDBJ whole genome shotgun (WGS) entry which is preliminary data.</text>
</comment>
<dbReference type="InterPro" id="IPR009057">
    <property type="entry name" value="Homeodomain-like_sf"/>
</dbReference>
<evidence type="ECO:0000256" key="1">
    <source>
        <dbReference type="ARBA" id="ARBA00023015"/>
    </source>
</evidence>
<evidence type="ECO:0000259" key="4">
    <source>
        <dbReference type="PROSITE" id="PS01124"/>
    </source>
</evidence>
<dbReference type="CDD" id="cd01543">
    <property type="entry name" value="PBP1_XylR"/>
    <property type="match status" value="1"/>
</dbReference>
<dbReference type="PANTHER" id="PTHR30146:SF24">
    <property type="entry name" value="XYLOSE OPERON REGULATORY PROTEIN"/>
    <property type="match status" value="1"/>
</dbReference>
<dbReference type="Pfam" id="PF12833">
    <property type="entry name" value="HTH_18"/>
    <property type="match status" value="1"/>
</dbReference>
<evidence type="ECO:0000256" key="2">
    <source>
        <dbReference type="ARBA" id="ARBA00023125"/>
    </source>
</evidence>
<evidence type="ECO:0000313" key="5">
    <source>
        <dbReference type="EMBL" id="MFA9478850.1"/>
    </source>
</evidence>
<keyword evidence="6" id="KW-1185">Reference proteome</keyword>
<dbReference type="PANTHER" id="PTHR30146">
    <property type="entry name" value="LACI-RELATED TRANSCRIPTIONAL REPRESSOR"/>
    <property type="match status" value="1"/>
</dbReference>
<dbReference type="SUPFAM" id="SSF46689">
    <property type="entry name" value="Homeodomain-like"/>
    <property type="match status" value="1"/>
</dbReference>
<feature type="domain" description="HTH araC/xylS-type" evidence="4">
    <location>
        <begin position="279"/>
        <end position="377"/>
    </location>
</feature>
<sequence>MKKVGLLLTIFSTHTHEAMRGIATYAGRYGAWQIYTRPQTTFGFLPDLEHADLDGLIAYQQPHTDVEPLLRRGVPVVNMSTRVVPLPQVSVVSDSQALGRLGAAHLLERGFRKLAFCGFENEPFSRDRLLGFQAGVREAGLELAVWLDPGGPSAAPWPAERLAALDRWLRSLPAPVGVMACNDTWGQQVLAACSRAGLTVPEQVAVLGIDNDDVICNLTNPPLSSIDRNVYQLGYEAAALLDRLMAGEAPPTTPMLLPPRRVVARRSTDVLAIEDEQVREAVAFIRANYASPIAVKHVCDAVTSARSSLLRRFQHQLGTSPARLINQHRINQARELLVETDADMPSIATACGFANANHFSTVFRRLAGMPPTQYRKESRGQNVQS</sequence>
<dbReference type="Pfam" id="PF13377">
    <property type="entry name" value="Peripla_BP_3"/>
    <property type="match status" value="1"/>
</dbReference>
<dbReference type="RefSeq" id="WP_425345775.1">
    <property type="nucleotide sequence ID" value="NZ_JBGUBD010000006.1"/>
</dbReference>
<keyword evidence="3" id="KW-0804">Transcription</keyword>
<keyword evidence="1" id="KW-0805">Transcription regulation</keyword>
<dbReference type="InterPro" id="IPR020449">
    <property type="entry name" value="Tscrpt_reg_AraC-type_HTH"/>
</dbReference>
<dbReference type="EMBL" id="JBGUBD010000006">
    <property type="protein sequence ID" value="MFA9478850.1"/>
    <property type="molecule type" value="Genomic_DNA"/>
</dbReference>
<dbReference type="Gene3D" id="3.40.50.2300">
    <property type="match status" value="2"/>
</dbReference>
<protein>
    <submittedName>
        <fullName evidence="5">Substrate-binding domain-containing protein</fullName>
    </submittedName>
</protein>
<dbReference type="PROSITE" id="PS00041">
    <property type="entry name" value="HTH_ARAC_FAMILY_1"/>
    <property type="match status" value="1"/>
</dbReference>
<proteinExistence type="predicted"/>
<dbReference type="InterPro" id="IPR018062">
    <property type="entry name" value="HTH_AraC-typ_CS"/>
</dbReference>